<organism evidence="6 7">
    <name type="scientific">Carex littledalei</name>
    <dbReference type="NCBI Taxonomy" id="544730"/>
    <lineage>
        <taxon>Eukaryota</taxon>
        <taxon>Viridiplantae</taxon>
        <taxon>Streptophyta</taxon>
        <taxon>Embryophyta</taxon>
        <taxon>Tracheophyta</taxon>
        <taxon>Spermatophyta</taxon>
        <taxon>Magnoliopsida</taxon>
        <taxon>Liliopsida</taxon>
        <taxon>Poales</taxon>
        <taxon>Cyperaceae</taxon>
        <taxon>Cyperoideae</taxon>
        <taxon>Cariceae</taxon>
        <taxon>Carex</taxon>
        <taxon>Carex subgen. Euthyceras</taxon>
    </lineage>
</organism>
<dbReference type="CDD" id="cd01989">
    <property type="entry name" value="USP_STK_Ubox_N"/>
    <property type="match status" value="1"/>
</dbReference>
<accession>A0A833QM92</accession>
<comment type="caution">
    <text evidence="6">The sequence shown here is derived from an EMBL/GenBank/DDBJ whole genome shotgun (WGS) entry which is preliminary data.</text>
</comment>
<name>A0A833QM92_9POAL</name>
<sequence>MDESGQVEQKVYVALPERLNDGKNTLSWVLNNFSNATKIIITHVHIPAQMIPMMGTKFPANQLSPHQVNSYRQEVWEKAENYLNDYLIQCSKAKFRAEKLMFVSNDVAHGLVELVSLHCMSNLVMGAASDRRYSRGMSEGNIADICTKLQAALVDAAKYRVQLNEETCKRERAEMDLASLIQKAEEMQNTLLKEKQEMEFLHKEIEMCKSRLDLLQEENKKLQEERNIAVKELEELRNGAGCGSYGAFSEFSLLELQQATDKFSDSHKIGEGGFGCVYKGFLRNTMVAIKMLHPESLQGRPEFEQEVTSFLGDRAVT</sequence>
<dbReference type="InterPro" id="IPR014729">
    <property type="entry name" value="Rossmann-like_a/b/a_fold"/>
</dbReference>
<feature type="coiled-coil region" evidence="5">
    <location>
        <begin position="156"/>
        <end position="239"/>
    </location>
</feature>
<dbReference type="InterPro" id="IPR051348">
    <property type="entry name" value="U-box_ubiquitin_ligases"/>
</dbReference>
<keyword evidence="3" id="KW-0833">Ubl conjugation pathway</keyword>
<evidence type="ECO:0000313" key="6">
    <source>
        <dbReference type="EMBL" id="KAF3321199.1"/>
    </source>
</evidence>
<keyword evidence="4" id="KW-0067">ATP-binding</keyword>
<comment type="catalytic activity">
    <reaction evidence="1">
        <text>S-ubiquitinyl-[E2 ubiquitin-conjugating enzyme]-L-cysteine + [acceptor protein]-L-lysine = [E2 ubiquitin-conjugating enzyme]-L-cysteine + N(6)-ubiquitinyl-[acceptor protein]-L-lysine.</text>
        <dbReference type="EC" id="2.3.2.27"/>
    </reaction>
</comment>
<reference evidence="6" key="1">
    <citation type="submission" date="2020-01" db="EMBL/GenBank/DDBJ databases">
        <title>Genome sequence of Kobresia littledalei, the first chromosome-level genome in the family Cyperaceae.</title>
        <authorList>
            <person name="Qu G."/>
        </authorList>
    </citation>
    <scope>NUCLEOTIDE SEQUENCE</scope>
    <source>
        <strain evidence="6">C.B.Clarke</strain>
        <tissue evidence="6">Leaf</tissue>
    </source>
</reference>
<evidence type="ECO:0000256" key="4">
    <source>
        <dbReference type="PROSITE-ProRule" id="PRU10141"/>
    </source>
</evidence>
<evidence type="ECO:0000256" key="3">
    <source>
        <dbReference type="ARBA" id="ARBA00022786"/>
    </source>
</evidence>
<evidence type="ECO:0000256" key="1">
    <source>
        <dbReference type="ARBA" id="ARBA00000900"/>
    </source>
</evidence>
<dbReference type="Proteomes" id="UP000623129">
    <property type="component" value="Unassembled WGS sequence"/>
</dbReference>
<dbReference type="InterPro" id="IPR017441">
    <property type="entry name" value="Protein_kinase_ATP_BS"/>
</dbReference>
<dbReference type="PANTHER" id="PTHR45647:SF100">
    <property type="entry name" value="U-BOX DOMAIN-CONTAINING PROTEIN 33"/>
    <property type="match status" value="1"/>
</dbReference>
<evidence type="ECO:0000256" key="5">
    <source>
        <dbReference type="SAM" id="Coils"/>
    </source>
</evidence>
<protein>
    <recommendedName>
        <fullName evidence="2">RING-type E3 ubiquitin transferase</fullName>
        <ecNumber evidence="2">2.3.2.27</ecNumber>
    </recommendedName>
</protein>
<proteinExistence type="predicted"/>
<gene>
    <name evidence="6" type="ORF">FCM35_KLT14452</name>
</gene>
<feature type="binding site" evidence="4">
    <location>
        <position position="290"/>
    </location>
    <ligand>
        <name>ATP</name>
        <dbReference type="ChEBI" id="CHEBI:30616"/>
    </ligand>
</feature>
<dbReference type="InterPro" id="IPR011009">
    <property type="entry name" value="Kinase-like_dom_sf"/>
</dbReference>
<evidence type="ECO:0000256" key="2">
    <source>
        <dbReference type="ARBA" id="ARBA00012483"/>
    </source>
</evidence>
<keyword evidence="5" id="KW-0175">Coiled coil</keyword>
<dbReference type="PROSITE" id="PS00107">
    <property type="entry name" value="PROTEIN_KINASE_ATP"/>
    <property type="match status" value="1"/>
</dbReference>
<dbReference type="PANTHER" id="PTHR45647">
    <property type="entry name" value="OS02G0152300 PROTEIN"/>
    <property type="match status" value="1"/>
</dbReference>
<dbReference type="GO" id="GO:0005524">
    <property type="term" value="F:ATP binding"/>
    <property type="evidence" value="ECO:0007669"/>
    <property type="project" value="UniProtKB-UniRule"/>
</dbReference>
<dbReference type="SUPFAM" id="SSF56112">
    <property type="entry name" value="Protein kinase-like (PK-like)"/>
    <property type="match status" value="1"/>
</dbReference>
<dbReference type="GO" id="GO:0061630">
    <property type="term" value="F:ubiquitin protein ligase activity"/>
    <property type="evidence" value="ECO:0007669"/>
    <property type="project" value="UniProtKB-EC"/>
</dbReference>
<keyword evidence="4" id="KW-0547">Nucleotide-binding</keyword>
<dbReference type="EMBL" id="SWLB01000027">
    <property type="protein sequence ID" value="KAF3321199.1"/>
    <property type="molecule type" value="Genomic_DNA"/>
</dbReference>
<dbReference type="Gene3D" id="3.40.50.620">
    <property type="entry name" value="HUPs"/>
    <property type="match status" value="1"/>
</dbReference>
<dbReference type="EC" id="2.3.2.27" evidence="2"/>
<dbReference type="AlphaFoldDB" id="A0A833QM92"/>
<keyword evidence="7" id="KW-1185">Reference proteome</keyword>
<dbReference type="OrthoDB" id="10064100at2759"/>
<evidence type="ECO:0000313" key="7">
    <source>
        <dbReference type="Proteomes" id="UP000623129"/>
    </source>
</evidence>
<dbReference type="Gene3D" id="3.30.200.20">
    <property type="entry name" value="Phosphorylase Kinase, domain 1"/>
    <property type="match status" value="1"/>
</dbReference>